<evidence type="ECO:0000313" key="8">
    <source>
        <dbReference type="EMBL" id="BBM36254.1"/>
    </source>
</evidence>
<dbReference type="Pfam" id="PF01479">
    <property type="entry name" value="S4"/>
    <property type="match status" value="1"/>
</dbReference>
<feature type="region of interest" description="Disordered" evidence="6">
    <location>
        <begin position="22"/>
        <end position="42"/>
    </location>
</feature>
<dbReference type="SUPFAM" id="SSF55120">
    <property type="entry name" value="Pseudouridine synthase"/>
    <property type="match status" value="1"/>
</dbReference>
<dbReference type="PROSITE" id="PS01129">
    <property type="entry name" value="PSI_RLU"/>
    <property type="match status" value="1"/>
</dbReference>
<comment type="catalytic activity">
    <reaction evidence="5">
        <text>a uridine in RNA = a pseudouridine in RNA</text>
        <dbReference type="Rhea" id="RHEA:48348"/>
        <dbReference type="Rhea" id="RHEA-COMP:12068"/>
        <dbReference type="Rhea" id="RHEA-COMP:12069"/>
        <dbReference type="ChEBI" id="CHEBI:65314"/>
        <dbReference type="ChEBI" id="CHEBI:65315"/>
    </reaction>
</comment>
<dbReference type="GO" id="GO:0000455">
    <property type="term" value="P:enzyme-directed rRNA pseudouridine synthesis"/>
    <property type="evidence" value="ECO:0007669"/>
    <property type="project" value="TreeGrafter"/>
</dbReference>
<dbReference type="Gene3D" id="3.30.2350.10">
    <property type="entry name" value="Pseudouridine synthase"/>
    <property type="match status" value="1"/>
</dbReference>
<dbReference type="CDD" id="cd02869">
    <property type="entry name" value="PseudoU_synth_RluA_like"/>
    <property type="match status" value="1"/>
</dbReference>
<reference evidence="8 9" key="1">
    <citation type="submission" date="2019-07" db="EMBL/GenBank/DDBJ databases">
        <title>Complete Genome Sequence of Leptotrichia goodfellowii Strain JCM 16774.</title>
        <authorList>
            <person name="Watanabe S."/>
            <person name="Cui L."/>
        </authorList>
    </citation>
    <scope>NUCLEOTIDE SEQUENCE [LARGE SCALE GENOMIC DNA]</scope>
    <source>
        <strain evidence="8 9">JCM16774</strain>
    </source>
</reference>
<dbReference type="InterPro" id="IPR036986">
    <property type="entry name" value="S4_RNA-bd_sf"/>
</dbReference>
<dbReference type="PANTHER" id="PTHR21600">
    <property type="entry name" value="MITOCHONDRIAL RNA PSEUDOURIDINE SYNTHASE"/>
    <property type="match status" value="1"/>
</dbReference>
<feature type="compositionally biased region" description="Basic and acidic residues" evidence="6">
    <location>
        <begin position="30"/>
        <end position="40"/>
    </location>
</feature>
<evidence type="ECO:0000256" key="1">
    <source>
        <dbReference type="ARBA" id="ARBA00010876"/>
    </source>
</evidence>
<name>A0A510JAN9_9FUSO</name>
<dbReference type="GO" id="GO:0003723">
    <property type="term" value="F:RNA binding"/>
    <property type="evidence" value="ECO:0007669"/>
    <property type="project" value="UniProtKB-KW"/>
</dbReference>
<dbReference type="EMBL" id="AP019822">
    <property type="protein sequence ID" value="BBM36254.1"/>
    <property type="molecule type" value="Genomic_DNA"/>
</dbReference>
<evidence type="ECO:0000256" key="2">
    <source>
        <dbReference type="ARBA" id="ARBA00023235"/>
    </source>
</evidence>
<dbReference type="EC" id="5.4.99.-" evidence="5"/>
<dbReference type="InterPro" id="IPR006145">
    <property type="entry name" value="PsdUridine_synth_RsuA/RluA"/>
</dbReference>
<evidence type="ECO:0000256" key="4">
    <source>
        <dbReference type="PROSITE-ProRule" id="PRU00182"/>
    </source>
</evidence>
<dbReference type="OrthoDB" id="9807829at2"/>
<evidence type="ECO:0000256" key="3">
    <source>
        <dbReference type="PIRSR" id="PIRSR606225-1"/>
    </source>
</evidence>
<dbReference type="InterPro" id="IPR006224">
    <property type="entry name" value="PsdUridine_synth_RluA-like_CS"/>
</dbReference>
<dbReference type="RefSeq" id="WP_146966440.1">
    <property type="nucleotide sequence ID" value="NZ_AP019822.1"/>
</dbReference>
<dbReference type="InterPro" id="IPR006225">
    <property type="entry name" value="PsdUridine_synth_RluC/D"/>
</dbReference>
<dbReference type="PROSITE" id="PS50889">
    <property type="entry name" value="S4"/>
    <property type="match status" value="1"/>
</dbReference>
<protein>
    <recommendedName>
        <fullName evidence="5">Pseudouridine synthase</fullName>
        <ecNumber evidence="5">5.4.99.-</ecNumber>
    </recommendedName>
</protein>
<dbReference type="SUPFAM" id="SSF55174">
    <property type="entry name" value="Alpha-L RNA-binding motif"/>
    <property type="match status" value="1"/>
</dbReference>
<comment type="similarity">
    <text evidence="1 5">Belongs to the pseudouridine synthase RluA family.</text>
</comment>
<gene>
    <name evidence="8" type="ORF">JCM16774_1186</name>
</gene>
<evidence type="ECO:0000259" key="7">
    <source>
        <dbReference type="SMART" id="SM00363"/>
    </source>
</evidence>
<dbReference type="InterPro" id="IPR020103">
    <property type="entry name" value="PsdUridine_synth_cat_dom_sf"/>
</dbReference>
<keyword evidence="2 5" id="KW-0413">Isomerase</keyword>
<dbReference type="AlphaFoldDB" id="A0A510JAN9"/>
<sequence>MGRKKEKISDRKNTEIEIVEDFSDDFSEQNEEKAMSEEKISVTVSTEETNKRVDSFLSEKTDLTRSRIQQLIKDGNVSVNNKSVKSSYKVEENDKIEIIIPEAEKVEIIAENIDINIIYEDKDIAVINKKAGMVVHPAHGNYSRTLVNAILYHIKDLSGINGEIRPGIVHRLDKDTSGLIVVAKNDKAHIKLAEMFQKKEVKKTYLAILKGKLNRESGRLETQIGRDADDRKKMSVLKENDKGKKAITNYNVILSNELFTLVKVYIETGRTHQIRVHMKYLGYPILGDQVYGRKDSEKRQMLHAYKLEFLHPVTEKPMKFIGEIPEDFKNALKNTKLEVDLSSLEE</sequence>
<evidence type="ECO:0000313" key="9">
    <source>
        <dbReference type="Proteomes" id="UP000321606"/>
    </source>
</evidence>
<feature type="domain" description="RNA-binding S4" evidence="7">
    <location>
        <begin position="51"/>
        <end position="114"/>
    </location>
</feature>
<dbReference type="InterPro" id="IPR050188">
    <property type="entry name" value="RluA_PseudoU_synthase"/>
</dbReference>
<dbReference type="SMART" id="SM00363">
    <property type="entry name" value="S4"/>
    <property type="match status" value="1"/>
</dbReference>
<evidence type="ECO:0000256" key="6">
    <source>
        <dbReference type="SAM" id="MobiDB-lite"/>
    </source>
</evidence>
<feature type="active site" evidence="3">
    <location>
        <position position="173"/>
    </location>
</feature>
<dbReference type="NCBIfam" id="TIGR00005">
    <property type="entry name" value="rluA_subfam"/>
    <property type="match status" value="1"/>
</dbReference>
<dbReference type="PANTHER" id="PTHR21600:SF44">
    <property type="entry name" value="RIBOSOMAL LARGE SUBUNIT PSEUDOURIDINE SYNTHASE D"/>
    <property type="match status" value="1"/>
</dbReference>
<dbReference type="Proteomes" id="UP000321606">
    <property type="component" value="Chromosome"/>
</dbReference>
<dbReference type="STRING" id="714315.GCA_000516535_01187"/>
<evidence type="ECO:0000256" key="5">
    <source>
        <dbReference type="RuleBase" id="RU362028"/>
    </source>
</evidence>
<dbReference type="Gene3D" id="3.10.290.10">
    <property type="entry name" value="RNA-binding S4 domain"/>
    <property type="match status" value="1"/>
</dbReference>
<keyword evidence="4" id="KW-0694">RNA-binding</keyword>
<organism evidence="8 9">
    <name type="scientific">Pseudoleptotrichia goodfellowii</name>
    <dbReference type="NCBI Taxonomy" id="157692"/>
    <lineage>
        <taxon>Bacteria</taxon>
        <taxon>Fusobacteriati</taxon>
        <taxon>Fusobacteriota</taxon>
        <taxon>Fusobacteriia</taxon>
        <taxon>Fusobacteriales</taxon>
        <taxon>Leptotrichiaceae</taxon>
        <taxon>Pseudoleptotrichia</taxon>
    </lineage>
</organism>
<dbReference type="KEGG" id="lgo:JCM16774_1186"/>
<proteinExistence type="inferred from homology"/>
<dbReference type="Pfam" id="PF00849">
    <property type="entry name" value="PseudoU_synth_2"/>
    <property type="match status" value="1"/>
</dbReference>
<dbReference type="InterPro" id="IPR002942">
    <property type="entry name" value="S4_RNA-bd"/>
</dbReference>
<dbReference type="GO" id="GO:0120159">
    <property type="term" value="F:rRNA pseudouridine synthase activity"/>
    <property type="evidence" value="ECO:0007669"/>
    <property type="project" value="UniProtKB-ARBA"/>
</dbReference>
<accession>A0A510JAN9</accession>
<comment type="function">
    <text evidence="5">Responsible for synthesis of pseudouridine from uracil.</text>
</comment>
<dbReference type="CDD" id="cd00165">
    <property type="entry name" value="S4"/>
    <property type="match status" value="1"/>
</dbReference>